<name>A0A074MG95_ERYLO</name>
<dbReference type="AlphaFoldDB" id="A0A074MG95"/>
<dbReference type="Proteomes" id="UP000027647">
    <property type="component" value="Unassembled WGS sequence"/>
</dbReference>
<proteinExistence type="predicted"/>
<feature type="compositionally biased region" description="Basic and acidic residues" evidence="1">
    <location>
        <begin position="157"/>
        <end position="173"/>
    </location>
</feature>
<feature type="region of interest" description="Disordered" evidence="1">
    <location>
        <begin position="135"/>
        <end position="191"/>
    </location>
</feature>
<sequence>MDPSGLEAYYISRPVYFDGFFLDHAFVAVKEPGKDPVIFSFDWGEDGALRPSDPNVKDGTYKNDEAYFKKFLEDPTSVPGNRINASDETVLAVGNAYNEALTINDIDYVPYPWTQSNSCNSNCAAGIIADESVQAEGGRGHPAPANAQAAPGRASRSRLDPLVRTPAERRASERFNNASQNRKFYATRLKN</sequence>
<organism evidence="2 3">
    <name type="scientific">Erythrobacter longus</name>
    <dbReference type="NCBI Taxonomy" id="1044"/>
    <lineage>
        <taxon>Bacteria</taxon>
        <taxon>Pseudomonadati</taxon>
        <taxon>Pseudomonadota</taxon>
        <taxon>Alphaproteobacteria</taxon>
        <taxon>Sphingomonadales</taxon>
        <taxon>Erythrobacteraceae</taxon>
        <taxon>Erythrobacter/Porphyrobacter group</taxon>
        <taxon>Erythrobacter</taxon>
    </lineage>
</organism>
<reference evidence="2 3" key="1">
    <citation type="submission" date="2014-04" db="EMBL/GenBank/DDBJ databases">
        <title>A comprehensive comparison of genomes of Erythrobacter spp. strains.</title>
        <authorList>
            <person name="Zheng Q."/>
        </authorList>
    </citation>
    <scope>NUCLEOTIDE SEQUENCE [LARGE SCALE GENOMIC DNA]</scope>
    <source>
        <strain evidence="2 3">DSM 6997</strain>
    </source>
</reference>
<evidence type="ECO:0000256" key="1">
    <source>
        <dbReference type="SAM" id="MobiDB-lite"/>
    </source>
</evidence>
<accession>A0A074MG95</accession>
<dbReference type="EMBL" id="JMIW01000001">
    <property type="protein sequence ID" value="KEO91835.1"/>
    <property type="molecule type" value="Genomic_DNA"/>
</dbReference>
<keyword evidence="3" id="KW-1185">Reference proteome</keyword>
<gene>
    <name evidence="2" type="ORF">EH31_03945</name>
</gene>
<evidence type="ECO:0000313" key="2">
    <source>
        <dbReference type="EMBL" id="KEO91835.1"/>
    </source>
</evidence>
<comment type="caution">
    <text evidence="2">The sequence shown here is derived from an EMBL/GenBank/DDBJ whole genome shotgun (WGS) entry which is preliminary data.</text>
</comment>
<protein>
    <submittedName>
        <fullName evidence="2">Uncharacterized protein</fullName>
    </submittedName>
</protein>
<feature type="compositionally biased region" description="Low complexity" evidence="1">
    <location>
        <begin position="142"/>
        <end position="154"/>
    </location>
</feature>
<evidence type="ECO:0000313" key="3">
    <source>
        <dbReference type="Proteomes" id="UP000027647"/>
    </source>
</evidence>